<evidence type="ECO:0000256" key="1">
    <source>
        <dbReference type="ARBA" id="ARBA00004202"/>
    </source>
</evidence>
<dbReference type="RefSeq" id="WP_024462701.1">
    <property type="nucleotide sequence ID" value="NZ_CP062939.1"/>
</dbReference>
<comment type="subcellular location">
    <subcellularLocation>
        <location evidence="1">Cell membrane</location>
        <topology evidence="1">Peripheral membrane protein</topology>
    </subcellularLocation>
</comment>
<evidence type="ECO:0000256" key="3">
    <source>
        <dbReference type="ARBA" id="ARBA00022448"/>
    </source>
</evidence>
<dbReference type="GO" id="GO:0005524">
    <property type="term" value="F:ATP binding"/>
    <property type="evidence" value="ECO:0007669"/>
    <property type="project" value="UniProtKB-KW"/>
</dbReference>
<proteinExistence type="inferred from homology"/>
<dbReference type="InterPro" id="IPR027417">
    <property type="entry name" value="P-loop_NTPase"/>
</dbReference>
<reference evidence="9 10" key="1">
    <citation type="submission" date="2014-03" db="EMBL/GenBank/DDBJ databases">
        <title>Genomics of Bifidobacteria.</title>
        <authorList>
            <person name="Ventura M."/>
            <person name="Milani C."/>
            <person name="Lugli G.A."/>
        </authorList>
    </citation>
    <scope>NUCLEOTIDE SEQUENCE [LARGE SCALE GENOMIC DNA]</scope>
    <source>
        <strain evidence="9 10">LMG 11597</strain>
    </source>
</reference>
<dbReference type="EC" id="3.6.3.24" evidence="9"/>
<dbReference type="SMART" id="SM00382">
    <property type="entry name" value="AAA"/>
    <property type="match status" value="1"/>
</dbReference>
<sequence length="354" mass="38425">MDETTKNAHATTAIAADAPDASGALLRVDNLTVSFAGQKKTMVPAIEGVSYEVAPGEILGIVGESGCGKSVTAFSILRLHDERTTRYDGHVEVNGHDVFSMSQHELHALRGGDVGFIFQNPMSSLNPLMTIGQQMRETVTAHGSGLSKARIREQCLHALRDAGADEPEEWMGKYPYQMSGGQLQRAVIGMALVNGPKLLVADEPTTALDVTIQMQLLRVLMRLRDEQGMSIVLITHDMGVVAQVCDRVAVMYLGEIVESASVDELFAHPRHPYTRGLLEATPPLEGPHPERLSTIPGSVPRLAEVGPGCRFASRCPFVAEECKVAPIALQKVGDHHQARCIRLEHVSEFRKVIA</sequence>
<keyword evidence="10" id="KW-1185">Reference proteome</keyword>
<feature type="domain" description="ABC transporter" evidence="8">
    <location>
        <begin position="26"/>
        <end position="278"/>
    </location>
</feature>
<evidence type="ECO:0000259" key="8">
    <source>
        <dbReference type="PROSITE" id="PS50893"/>
    </source>
</evidence>
<dbReference type="EMBL" id="JGZR01000003">
    <property type="protein sequence ID" value="KFJ04691.1"/>
    <property type="molecule type" value="Genomic_DNA"/>
</dbReference>
<name>A0A087EA90_9BIFI</name>
<dbReference type="STRING" id="77635.BISU_0702"/>
<dbReference type="PANTHER" id="PTHR43297">
    <property type="entry name" value="OLIGOPEPTIDE TRANSPORT ATP-BINDING PROTEIN APPD"/>
    <property type="match status" value="1"/>
</dbReference>
<dbReference type="FunFam" id="3.40.50.300:FF:000016">
    <property type="entry name" value="Oligopeptide ABC transporter ATP-binding component"/>
    <property type="match status" value="1"/>
</dbReference>
<evidence type="ECO:0000256" key="7">
    <source>
        <dbReference type="ARBA" id="ARBA00023136"/>
    </source>
</evidence>
<dbReference type="InterPro" id="IPR003593">
    <property type="entry name" value="AAA+_ATPase"/>
</dbReference>
<keyword evidence="4" id="KW-1003">Cell membrane</keyword>
<keyword evidence="7" id="KW-0472">Membrane</keyword>
<evidence type="ECO:0000256" key="4">
    <source>
        <dbReference type="ARBA" id="ARBA00022475"/>
    </source>
</evidence>
<dbReference type="InterPro" id="IPR003439">
    <property type="entry name" value="ABC_transporter-like_ATP-bd"/>
</dbReference>
<evidence type="ECO:0000256" key="5">
    <source>
        <dbReference type="ARBA" id="ARBA00022741"/>
    </source>
</evidence>
<dbReference type="NCBIfam" id="TIGR01727">
    <property type="entry name" value="oligo_HPY"/>
    <property type="match status" value="1"/>
</dbReference>
<keyword evidence="6" id="KW-0067">ATP-binding</keyword>
<dbReference type="InterPro" id="IPR017871">
    <property type="entry name" value="ABC_transporter-like_CS"/>
</dbReference>
<dbReference type="PANTHER" id="PTHR43297:SF2">
    <property type="entry name" value="DIPEPTIDE TRANSPORT ATP-BINDING PROTEIN DPPD"/>
    <property type="match status" value="1"/>
</dbReference>
<dbReference type="Pfam" id="PF08352">
    <property type="entry name" value="oligo_HPY"/>
    <property type="match status" value="1"/>
</dbReference>
<keyword evidence="9" id="KW-0378">Hydrolase</keyword>
<dbReference type="InterPro" id="IPR050388">
    <property type="entry name" value="ABC_Ni/Peptide_Import"/>
</dbReference>
<dbReference type="CDD" id="cd03257">
    <property type="entry name" value="ABC_NikE_OppD_transporters"/>
    <property type="match status" value="1"/>
</dbReference>
<dbReference type="PROSITE" id="PS00211">
    <property type="entry name" value="ABC_TRANSPORTER_1"/>
    <property type="match status" value="1"/>
</dbReference>
<dbReference type="GO" id="GO:0015833">
    <property type="term" value="P:peptide transport"/>
    <property type="evidence" value="ECO:0007669"/>
    <property type="project" value="InterPro"/>
</dbReference>
<dbReference type="GO" id="GO:0005886">
    <property type="term" value="C:plasma membrane"/>
    <property type="evidence" value="ECO:0007669"/>
    <property type="project" value="UniProtKB-SubCell"/>
</dbReference>
<dbReference type="GO" id="GO:0016887">
    <property type="term" value="F:ATP hydrolysis activity"/>
    <property type="evidence" value="ECO:0007669"/>
    <property type="project" value="InterPro"/>
</dbReference>
<dbReference type="Proteomes" id="UP000029055">
    <property type="component" value="Unassembled WGS sequence"/>
</dbReference>
<evidence type="ECO:0000313" key="9">
    <source>
        <dbReference type="EMBL" id="KFJ04691.1"/>
    </source>
</evidence>
<dbReference type="AlphaFoldDB" id="A0A087EA90"/>
<dbReference type="OrthoDB" id="3677453at2"/>
<protein>
    <submittedName>
        <fullName evidence="9">Oligopeptide/dipeptide ABC transporter ATPase subunit</fullName>
        <ecNumber evidence="9">3.6.3.24</ecNumber>
    </submittedName>
</protein>
<evidence type="ECO:0000256" key="6">
    <source>
        <dbReference type="ARBA" id="ARBA00022840"/>
    </source>
</evidence>
<accession>A0A087EA90</accession>
<evidence type="ECO:0000256" key="2">
    <source>
        <dbReference type="ARBA" id="ARBA00005417"/>
    </source>
</evidence>
<keyword evidence="3" id="KW-0813">Transport</keyword>
<evidence type="ECO:0000313" key="10">
    <source>
        <dbReference type="Proteomes" id="UP000029055"/>
    </source>
</evidence>
<dbReference type="PROSITE" id="PS50893">
    <property type="entry name" value="ABC_TRANSPORTER_2"/>
    <property type="match status" value="1"/>
</dbReference>
<dbReference type="SUPFAM" id="SSF52540">
    <property type="entry name" value="P-loop containing nucleoside triphosphate hydrolases"/>
    <property type="match status" value="1"/>
</dbReference>
<dbReference type="Pfam" id="PF00005">
    <property type="entry name" value="ABC_tran"/>
    <property type="match status" value="1"/>
</dbReference>
<dbReference type="InterPro" id="IPR013563">
    <property type="entry name" value="Oligopep_ABC_C"/>
</dbReference>
<gene>
    <name evidence="9" type="ORF">BISU_0702</name>
</gene>
<keyword evidence="5" id="KW-0547">Nucleotide-binding</keyword>
<comment type="caution">
    <text evidence="9">The sequence shown here is derived from an EMBL/GenBank/DDBJ whole genome shotgun (WGS) entry which is preliminary data.</text>
</comment>
<comment type="similarity">
    <text evidence="2">Belongs to the ABC transporter superfamily.</text>
</comment>
<dbReference type="eggNOG" id="COG0444">
    <property type="taxonomic scope" value="Bacteria"/>
</dbReference>
<organism evidence="9 10">
    <name type="scientific">Bifidobacterium subtile</name>
    <dbReference type="NCBI Taxonomy" id="77635"/>
    <lineage>
        <taxon>Bacteria</taxon>
        <taxon>Bacillati</taxon>
        <taxon>Actinomycetota</taxon>
        <taxon>Actinomycetes</taxon>
        <taxon>Bifidobacteriales</taxon>
        <taxon>Bifidobacteriaceae</taxon>
        <taxon>Bifidobacterium</taxon>
    </lineage>
</organism>
<dbReference type="Gene3D" id="3.40.50.300">
    <property type="entry name" value="P-loop containing nucleotide triphosphate hydrolases"/>
    <property type="match status" value="1"/>
</dbReference>